<sequence>MAKAVAQRGFARERVLEAALALFRENGVNGTSLQMIADRLGVNKSAVYYQFHSKDDIVLEIVRPVFDDTNRVVRIANALSTPAAKREAAVSGLVEMSVRHRTITSLFFDPVAERAARAHEEFMNTYDDLTALLQGPNPGPADRVAMSVLMNGLLAGAADPDIADVPDAALHDILLDCARRLLDVAAAPVI</sequence>
<organism evidence="6 8">
    <name type="scientific">Mycobacteroides immunogenum</name>
    <dbReference type="NCBI Taxonomy" id="83262"/>
    <lineage>
        <taxon>Bacteria</taxon>
        <taxon>Bacillati</taxon>
        <taxon>Actinomycetota</taxon>
        <taxon>Actinomycetes</taxon>
        <taxon>Mycobacteriales</taxon>
        <taxon>Mycobacteriaceae</taxon>
        <taxon>Mycobacteroides</taxon>
    </lineage>
</organism>
<dbReference type="PANTHER" id="PTHR30055:SF234">
    <property type="entry name" value="HTH-TYPE TRANSCRIPTIONAL REGULATOR BETI"/>
    <property type="match status" value="1"/>
</dbReference>
<evidence type="ECO:0000256" key="1">
    <source>
        <dbReference type="ARBA" id="ARBA00023015"/>
    </source>
</evidence>
<dbReference type="GO" id="GO:0000976">
    <property type="term" value="F:transcription cis-regulatory region binding"/>
    <property type="evidence" value="ECO:0007669"/>
    <property type="project" value="TreeGrafter"/>
</dbReference>
<dbReference type="InterPro" id="IPR009057">
    <property type="entry name" value="Homeodomain-like_sf"/>
</dbReference>
<dbReference type="SUPFAM" id="SSF46689">
    <property type="entry name" value="Homeodomain-like"/>
    <property type="match status" value="1"/>
</dbReference>
<dbReference type="EMBL" id="LJFS01000001">
    <property type="protein sequence ID" value="KPG37729.1"/>
    <property type="molecule type" value="Genomic_DNA"/>
</dbReference>
<dbReference type="KEGG" id="miz:BAB75_00475"/>
<dbReference type="Proteomes" id="UP000037843">
    <property type="component" value="Unassembled WGS sequence"/>
</dbReference>
<reference evidence="8 9" key="1">
    <citation type="submission" date="2015-09" db="EMBL/GenBank/DDBJ databases">
        <title>Genome Sequences of Mycobacterium immunogenum Isolates, Recuperated from a Chloraminated Drinking Water Distribution System Simulator Subjected to Episodes of Nitrification.</title>
        <authorList>
            <person name="Gomez-Alvarez V."/>
            <person name="Revetta R.P."/>
        </authorList>
    </citation>
    <scope>NUCLEOTIDE SEQUENCE [LARGE SCALE GENOMIC DNA]</scope>
    <source>
        <strain evidence="6 8">H008</strain>
        <strain evidence="7 9">H076</strain>
    </source>
</reference>
<keyword evidence="1" id="KW-0805">Transcription regulation</keyword>
<dbReference type="PROSITE" id="PS50977">
    <property type="entry name" value="HTH_TETR_2"/>
    <property type="match status" value="1"/>
</dbReference>
<dbReference type="Pfam" id="PF00440">
    <property type="entry name" value="TetR_N"/>
    <property type="match status" value="1"/>
</dbReference>
<evidence type="ECO:0000256" key="3">
    <source>
        <dbReference type="ARBA" id="ARBA00023163"/>
    </source>
</evidence>
<feature type="domain" description="HTH tetR-type" evidence="5">
    <location>
        <begin position="9"/>
        <end position="69"/>
    </location>
</feature>
<keyword evidence="2 4" id="KW-0238">DNA-binding</keyword>
<accession>A0A7V8LUJ1</accession>
<keyword evidence="3" id="KW-0804">Transcription</keyword>
<dbReference type="PRINTS" id="PR00455">
    <property type="entry name" value="HTHTETR"/>
</dbReference>
<dbReference type="PANTHER" id="PTHR30055">
    <property type="entry name" value="HTH-TYPE TRANSCRIPTIONAL REGULATOR RUTR"/>
    <property type="match status" value="1"/>
</dbReference>
<feature type="DNA-binding region" description="H-T-H motif" evidence="4">
    <location>
        <begin position="32"/>
        <end position="51"/>
    </location>
</feature>
<evidence type="ECO:0000313" key="9">
    <source>
        <dbReference type="Proteomes" id="UP000037962"/>
    </source>
</evidence>
<proteinExistence type="predicted"/>
<evidence type="ECO:0000256" key="2">
    <source>
        <dbReference type="ARBA" id="ARBA00023125"/>
    </source>
</evidence>
<keyword evidence="9" id="KW-1185">Reference proteome</keyword>
<evidence type="ECO:0000256" key="4">
    <source>
        <dbReference type="PROSITE-ProRule" id="PRU00335"/>
    </source>
</evidence>
<dbReference type="Proteomes" id="UP000037962">
    <property type="component" value="Unassembled WGS sequence"/>
</dbReference>
<dbReference type="GeneID" id="45762379"/>
<evidence type="ECO:0000313" key="6">
    <source>
        <dbReference type="EMBL" id="KPG18172.1"/>
    </source>
</evidence>
<protein>
    <submittedName>
        <fullName evidence="6">TetR family transcriptional regulator</fullName>
    </submittedName>
</protein>
<dbReference type="InterPro" id="IPR050109">
    <property type="entry name" value="HTH-type_TetR-like_transc_reg"/>
</dbReference>
<comment type="caution">
    <text evidence="6">The sequence shown here is derived from an EMBL/GenBank/DDBJ whole genome shotgun (WGS) entry which is preliminary data.</text>
</comment>
<name>A0A7V8LUJ1_9MYCO</name>
<dbReference type="Gene3D" id="1.10.357.10">
    <property type="entry name" value="Tetracycline Repressor, domain 2"/>
    <property type="match status" value="1"/>
</dbReference>
<dbReference type="OrthoDB" id="3186364at2"/>
<evidence type="ECO:0000313" key="7">
    <source>
        <dbReference type="EMBL" id="KPG37729.1"/>
    </source>
</evidence>
<gene>
    <name evidence="6" type="ORF">AN908_00055</name>
    <name evidence="7" type="ORF">AN912_01520</name>
</gene>
<dbReference type="GO" id="GO:0003700">
    <property type="term" value="F:DNA-binding transcription factor activity"/>
    <property type="evidence" value="ECO:0007669"/>
    <property type="project" value="TreeGrafter"/>
</dbReference>
<evidence type="ECO:0000313" key="8">
    <source>
        <dbReference type="Proteomes" id="UP000037843"/>
    </source>
</evidence>
<dbReference type="InterPro" id="IPR001647">
    <property type="entry name" value="HTH_TetR"/>
</dbReference>
<dbReference type="AlphaFoldDB" id="A0A7V8LUJ1"/>
<dbReference type="RefSeq" id="WP_043078230.1">
    <property type="nucleotide sequence ID" value="NZ_CP011530.1"/>
</dbReference>
<dbReference type="EMBL" id="LJFO01000001">
    <property type="protein sequence ID" value="KPG18172.1"/>
    <property type="molecule type" value="Genomic_DNA"/>
</dbReference>
<evidence type="ECO:0000259" key="5">
    <source>
        <dbReference type="PROSITE" id="PS50977"/>
    </source>
</evidence>